<evidence type="ECO:0000313" key="1">
    <source>
        <dbReference type="EMBL" id="AOO84430.1"/>
    </source>
</evidence>
<dbReference type="PANTHER" id="PTHR19288">
    <property type="entry name" value="4-NITROPHENYLPHOSPHATASE-RELATED"/>
    <property type="match status" value="1"/>
</dbReference>
<dbReference type="InterPro" id="IPR006357">
    <property type="entry name" value="HAD-SF_hydro_IIA"/>
</dbReference>
<dbReference type="KEGG" id="bvv:BHK69_13110"/>
<accession>A0A1D7UAN2</accession>
<dbReference type="Pfam" id="PF13242">
    <property type="entry name" value="Hydrolase_like"/>
    <property type="match status" value="1"/>
</dbReference>
<evidence type="ECO:0008006" key="3">
    <source>
        <dbReference type="Google" id="ProtNLM"/>
    </source>
</evidence>
<protein>
    <recommendedName>
        <fullName evidence="3">Haloacid dehalogenase</fullName>
    </recommendedName>
</protein>
<reference evidence="1 2" key="1">
    <citation type="journal article" date="2015" name="Antonie Van Leeuwenhoek">
        <title>Bosea vaviloviae sp. nov., a new species of slow-growing rhizobia isolated from nodules of the relict species Vavilovia formosa (Stev.) Fed.</title>
        <authorList>
            <person name="Safronova V.I."/>
            <person name="Kuznetsova I.G."/>
            <person name="Sazanova A.L."/>
            <person name="Kimeklis A.K."/>
            <person name="Belimov A.A."/>
            <person name="Andronov E.E."/>
            <person name="Pinaev A.G."/>
            <person name="Chizhevskaya E.P."/>
            <person name="Pukhaev A.R."/>
            <person name="Popov K.P."/>
            <person name="Willems A."/>
            <person name="Tikhonovich I.A."/>
        </authorList>
    </citation>
    <scope>NUCLEOTIDE SEQUENCE [LARGE SCALE GENOMIC DNA]</scope>
    <source>
        <strain evidence="1 2">Vaf18</strain>
    </source>
</reference>
<dbReference type="PANTHER" id="PTHR19288:SF46">
    <property type="entry name" value="HALOACID DEHALOGENASE-LIKE HYDROLASE DOMAIN-CONTAINING PROTEIN 2"/>
    <property type="match status" value="1"/>
</dbReference>
<keyword evidence="2" id="KW-1185">Reference proteome</keyword>
<dbReference type="GO" id="GO:0005737">
    <property type="term" value="C:cytoplasm"/>
    <property type="evidence" value="ECO:0007669"/>
    <property type="project" value="TreeGrafter"/>
</dbReference>
<dbReference type="Pfam" id="PF13344">
    <property type="entry name" value="Hydrolase_6"/>
    <property type="match status" value="1"/>
</dbReference>
<proteinExistence type="predicted"/>
<dbReference type="OrthoDB" id="148966at2"/>
<gene>
    <name evidence="1" type="ORF">BHK69_13110</name>
</gene>
<dbReference type="InterPro" id="IPR036412">
    <property type="entry name" value="HAD-like_sf"/>
</dbReference>
<dbReference type="NCBIfam" id="TIGR01460">
    <property type="entry name" value="HAD-SF-IIA"/>
    <property type="match status" value="1"/>
</dbReference>
<evidence type="ECO:0000313" key="2">
    <source>
        <dbReference type="Proteomes" id="UP000094969"/>
    </source>
</evidence>
<dbReference type="Proteomes" id="UP000094969">
    <property type="component" value="Chromosome"/>
</dbReference>
<dbReference type="Gene3D" id="3.40.50.1000">
    <property type="entry name" value="HAD superfamily/HAD-like"/>
    <property type="match status" value="2"/>
</dbReference>
<dbReference type="InterPro" id="IPR023214">
    <property type="entry name" value="HAD_sf"/>
</dbReference>
<dbReference type="AlphaFoldDB" id="A0A1D7UAN2"/>
<dbReference type="SUPFAM" id="SSF56784">
    <property type="entry name" value="HAD-like"/>
    <property type="match status" value="1"/>
</dbReference>
<name>A0A1D7UAN2_9HYPH</name>
<dbReference type="EMBL" id="CP017147">
    <property type="protein sequence ID" value="AOO84430.1"/>
    <property type="molecule type" value="Genomic_DNA"/>
</dbReference>
<dbReference type="STRING" id="1526658.BHK69_13110"/>
<dbReference type="RefSeq" id="WP_069693618.1">
    <property type="nucleotide sequence ID" value="NZ_CP017147.1"/>
</dbReference>
<sequence length="252" mass="26751">MGSLRDVHGCLVDLDGTLVRGQQALPGASAFLEALEGRFVIVSNDAEHTPLELSRGLKRLGLAVAQRRIVLAGTTALDEIALRLPRARIYMMASKSLMAHARDQGLVPVQTRPDIVFLGRDRQFSYERLTIAANAVRDGAELVAANPDLVHPGPDGAIVPETGALLAALLACTGPVPHRVIGKPEPALFEAGLALLKLPKRAVVMVGDNPATDGEGARRFGLRYFEIRDGVFPLLGSAPPQHESASLLALSA</sequence>
<organism evidence="1 2">
    <name type="scientific">Bosea vaviloviae</name>
    <dbReference type="NCBI Taxonomy" id="1526658"/>
    <lineage>
        <taxon>Bacteria</taxon>
        <taxon>Pseudomonadati</taxon>
        <taxon>Pseudomonadota</taxon>
        <taxon>Alphaproteobacteria</taxon>
        <taxon>Hyphomicrobiales</taxon>
        <taxon>Boseaceae</taxon>
        <taxon>Bosea</taxon>
    </lineage>
</organism>
<dbReference type="GO" id="GO:0016791">
    <property type="term" value="F:phosphatase activity"/>
    <property type="evidence" value="ECO:0007669"/>
    <property type="project" value="TreeGrafter"/>
</dbReference>